<dbReference type="InterPro" id="IPR041223">
    <property type="entry name" value="ApeA_NTD"/>
</dbReference>
<dbReference type="OrthoDB" id="8439908at2"/>
<dbReference type="Pfam" id="PF18862">
    <property type="entry name" value="ApeA_NTD1"/>
    <property type="match status" value="1"/>
</dbReference>
<dbReference type="InterPro" id="IPR041229">
    <property type="entry name" value="HEPN_Apea"/>
</dbReference>
<evidence type="ECO:0000313" key="4">
    <source>
        <dbReference type="Proteomes" id="UP000013966"/>
    </source>
</evidence>
<keyword evidence="4" id="KW-1185">Reference proteome</keyword>
<accession>R4X2E5</accession>
<proteinExistence type="predicted"/>
<dbReference type="HOGENOM" id="CLU_549477_0_0_4"/>
<gene>
    <name evidence="3" type="ORF">BRPE64_CCDS05980</name>
</gene>
<dbReference type="EMBL" id="AP013060">
    <property type="protein sequence ID" value="BAN26681.1"/>
    <property type="molecule type" value="Genomic_DNA"/>
</dbReference>
<dbReference type="Proteomes" id="UP000013966">
    <property type="component" value="Chromosome 3"/>
</dbReference>
<evidence type="ECO:0000259" key="1">
    <source>
        <dbReference type="Pfam" id="PF18739"/>
    </source>
</evidence>
<keyword evidence="3" id="KW-0378">Hydrolase</keyword>
<feature type="domain" description="Apea-like HEPN" evidence="1">
    <location>
        <begin position="322"/>
        <end position="450"/>
    </location>
</feature>
<dbReference type="AlphaFoldDB" id="R4X2E5"/>
<dbReference type="KEGG" id="buo:BRPE64_CCDS05980"/>
<reference evidence="3 4" key="1">
    <citation type="journal article" date="2013" name="Genome Announc.">
        <title>Complete Genome Sequence of Burkholderia sp. Strain RPE64, Bacterial Symbiont of the Bean Bug Riptortus pedestris.</title>
        <authorList>
            <person name="Shibata T.F."/>
            <person name="Maeda T."/>
            <person name="Nikoh N."/>
            <person name="Yamaguchi K."/>
            <person name="Oshima K."/>
            <person name="Hattori M."/>
            <person name="Nishiyama T."/>
            <person name="Hasebe M."/>
            <person name="Fukatsu T."/>
            <person name="Kikuchi Y."/>
            <person name="Shigenobu S."/>
        </authorList>
    </citation>
    <scope>NUCLEOTIDE SEQUENCE [LARGE SCALE GENOMIC DNA]</scope>
</reference>
<evidence type="ECO:0000259" key="2">
    <source>
        <dbReference type="Pfam" id="PF18862"/>
    </source>
</evidence>
<dbReference type="Pfam" id="PF18739">
    <property type="entry name" value="HEPN_Apea"/>
    <property type="match status" value="1"/>
</dbReference>
<dbReference type="RefSeq" id="WP_016347390.1">
    <property type="nucleotide sequence ID" value="NC_021288.1"/>
</dbReference>
<name>R4X2E5_9BURK</name>
<reference evidence="3 4" key="2">
    <citation type="journal article" date="2018" name="Int. J. Syst. Evol. Microbiol.">
        <title>Burkholderia insecticola sp. nov., a gut symbiotic bacterium of the bean bug Riptortus pedestris.</title>
        <authorList>
            <person name="Takeshita K."/>
            <person name="Tamaki H."/>
            <person name="Ohbayashi T."/>
            <person name="Meng X.-Y."/>
            <person name="Sone T."/>
            <person name="Mitani Y."/>
            <person name="Peeters C."/>
            <person name="Kikuchi Y."/>
            <person name="Vandamme P."/>
        </authorList>
    </citation>
    <scope>NUCLEOTIDE SEQUENCE [LARGE SCALE GENOMIC DNA]</scope>
    <source>
        <strain evidence="3">RPE64</strain>
    </source>
</reference>
<organism evidence="3 4">
    <name type="scientific">Caballeronia insecticola</name>
    <dbReference type="NCBI Taxonomy" id="758793"/>
    <lineage>
        <taxon>Bacteria</taxon>
        <taxon>Pseudomonadati</taxon>
        <taxon>Pseudomonadota</taxon>
        <taxon>Betaproteobacteria</taxon>
        <taxon>Burkholderiales</taxon>
        <taxon>Burkholderiaceae</taxon>
        <taxon>Caballeronia</taxon>
    </lineage>
</organism>
<feature type="domain" description="ApeA N-terminal" evidence="2">
    <location>
        <begin position="13"/>
        <end position="291"/>
    </location>
</feature>
<evidence type="ECO:0000313" key="3">
    <source>
        <dbReference type="EMBL" id="BAN26681.1"/>
    </source>
</evidence>
<sequence length="484" mass="55305">MTTMEELELDEPGYFWWRDEAYPADHFASENGVTGRLKIKKSGEINLELDSVLPRKDAGHGITRVLGRKKGEETPRAIQGILKTSGRRVILVDAVYSGGQFHSHRFTWERYLATMCLLGETDFPSNRTIPTFSKIELNLTGLENWLVHGTLKYSSTRRTFRVRLDEYRGQVYQTPFGRLAFEKRTEVDGLDGMHHFKASVRELMTLTLRRSRSFQVEEVREEFVHLQDLFTVLSGSSYQLKWPSVVLSKGKRIYTLIFRRVGGIAKAPELHELPLKFDAIKSQFGDIYSAWREKREAFGPGFFYYLSTKRDAKMYVENHFSNLIQGLESFHRTKYGDKPVTGALQEKIDRIVTQVGKSDDRRWIRGKLVHACEPSLAERLSELFTALPIGIDHDLLKTFATTCAHLRNDIAHYGGLRSRTASASFLRDTSLKNEVVGYLYHMTLLNEIGLSGHAIKVWAGENLAGMVYRHYLVAIGFLKPAGTK</sequence>
<protein>
    <submittedName>
        <fullName evidence="3">Metal-dependent hydrolase</fullName>
    </submittedName>
</protein>
<dbReference type="GO" id="GO:0016787">
    <property type="term" value="F:hydrolase activity"/>
    <property type="evidence" value="ECO:0007669"/>
    <property type="project" value="UniProtKB-KW"/>
</dbReference>
<dbReference type="PATRIC" id="fig|758793.3.peg.4910"/>